<gene>
    <name evidence="3" type="ORF">CHIRRI_LOCUS12568</name>
</gene>
<evidence type="ECO:0000256" key="2">
    <source>
        <dbReference type="SAM" id="MobiDB-lite"/>
    </source>
</evidence>
<dbReference type="AlphaFoldDB" id="A0A9N9S3U5"/>
<reference evidence="3" key="2">
    <citation type="submission" date="2022-10" db="EMBL/GenBank/DDBJ databases">
        <authorList>
            <consortium name="ENA_rothamsted_submissions"/>
            <consortium name="culmorum"/>
            <person name="King R."/>
        </authorList>
    </citation>
    <scope>NUCLEOTIDE SEQUENCE</scope>
</reference>
<feature type="compositionally biased region" description="Acidic residues" evidence="2">
    <location>
        <begin position="90"/>
        <end position="128"/>
    </location>
</feature>
<organism evidence="3 4">
    <name type="scientific">Chironomus riparius</name>
    <dbReference type="NCBI Taxonomy" id="315576"/>
    <lineage>
        <taxon>Eukaryota</taxon>
        <taxon>Metazoa</taxon>
        <taxon>Ecdysozoa</taxon>
        <taxon>Arthropoda</taxon>
        <taxon>Hexapoda</taxon>
        <taxon>Insecta</taxon>
        <taxon>Pterygota</taxon>
        <taxon>Neoptera</taxon>
        <taxon>Endopterygota</taxon>
        <taxon>Diptera</taxon>
        <taxon>Nematocera</taxon>
        <taxon>Chironomoidea</taxon>
        <taxon>Chironomidae</taxon>
        <taxon>Chironominae</taxon>
        <taxon>Chironomus</taxon>
    </lineage>
</organism>
<dbReference type="EMBL" id="OU895879">
    <property type="protein sequence ID" value="CAG9809748.1"/>
    <property type="molecule type" value="Genomic_DNA"/>
</dbReference>
<keyword evidence="4" id="KW-1185">Reference proteome</keyword>
<feature type="compositionally biased region" description="Acidic residues" evidence="2">
    <location>
        <begin position="182"/>
        <end position="197"/>
    </location>
</feature>
<evidence type="ECO:0000256" key="1">
    <source>
        <dbReference type="SAM" id="Coils"/>
    </source>
</evidence>
<evidence type="ECO:0000313" key="3">
    <source>
        <dbReference type="EMBL" id="CAG9809748.1"/>
    </source>
</evidence>
<feature type="compositionally biased region" description="Acidic residues" evidence="2">
    <location>
        <begin position="30"/>
        <end position="44"/>
    </location>
</feature>
<name>A0A9N9S3U5_9DIPT</name>
<feature type="compositionally biased region" description="Acidic residues" evidence="2">
    <location>
        <begin position="157"/>
        <end position="175"/>
    </location>
</feature>
<dbReference type="OrthoDB" id="75801at2759"/>
<feature type="region of interest" description="Disordered" evidence="2">
    <location>
        <begin position="827"/>
        <end position="916"/>
    </location>
</feature>
<feature type="compositionally biased region" description="Low complexity" evidence="2">
    <location>
        <begin position="827"/>
        <end position="849"/>
    </location>
</feature>
<dbReference type="Proteomes" id="UP001153620">
    <property type="component" value="Chromosome 3"/>
</dbReference>
<feature type="coiled-coil region" evidence="1">
    <location>
        <begin position="569"/>
        <end position="657"/>
    </location>
</feature>
<feature type="compositionally biased region" description="Polar residues" evidence="2">
    <location>
        <begin position="141"/>
        <end position="151"/>
    </location>
</feature>
<sequence length="1034" mass="121832">MCINCNVMEKQNLGLINYQQDDFSYQDDSSIYEESVEDEDDDDAMTQSAETGDKTDQEISTHELKYDDSESYQFEEVIEGDENCGKIEAIDENSNENEDNDDDDEEEEESFEMEDEEEESEESDESEEEAKPLVVVKKLDNQITKPTQIIKQKQDSESESEESEESEEAQEESSIEEPQKSEDDDDIEEEFSSADDSSEVDFWANMVSHASSFGQQHGNSMTSNQSEIVDQMQVKVNELCMKIDVLEQELERKIGAVDRLQSELESANKEGDCVRQRLRYQNEQLERVREKHDTDFTDEHKKYVNLEKQYKDSVAKLQKMQNLASNLNVQLAQTSVDIEKLRQERDELLDKLTVQEKLLRDILETAMEEREQIASKWKHEFEQLRNVNCSREETLMEDCEWKLRQMMKQCKEKIEKIEKEKLSLKDQAQIDRQTIRSQRDEIRSLKAAEKEANQLRGLTNDQKDSMTTMKKNIDDLKHELETTKKKLQTEIDSCLQIKRDCSYQLSERERSAANRIEIARGEVAMEWESRLMEEMNRLKMELEQCHLDDRNVALNELKGQHLLENQAMLTKYKRREEQFGEEIATLKAQLGLKQEDLVALESKADMQLAEHRAYIERRERDHQKELDKLQMELERQLRLHSDLIEEIKDEHKREKEQIKASFYRSLEQIKEEFANEITLATETLQAKHKKEMEEQWKQLVHEKESALHVAENRLRIKMEDADNKLSSVKTNHQRHIKDLKDQFDIERSRLETRDATNAGEISTLHRKCICLTKLFEEMRIRYERRDPRPEDIRRIDELKTVVDSQEQDIYHLTEQLRELQLQLQEQQQQQMQNQQNNQINQQNSNQSNKNRNRGKNTKNNRGNNNGNLNNAQQMNQNQQQQQPQNNTNDSEQQHLENELPTPPSSTTISPQRMRPPPLIKTVIYEEENENELYEEQLREERERHSESIPIPHHNFTVELVPESPDYLKHNNGNSEEISEALIVHEHEIMNQRVIPSPTPDDLKNQEIAIEIISTIEPSHFQIIPVENGLDLELD</sequence>
<evidence type="ECO:0000313" key="4">
    <source>
        <dbReference type="Proteomes" id="UP001153620"/>
    </source>
</evidence>
<feature type="compositionally biased region" description="Low complexity" evidence="2">
    <location>
        <begin position="859"/>
        <end position="888"/>
    </location>
</feature>
<feature type="compositionally biased region" description="Basic and acidic residues" evidence="2">
    <location>
        <begin position="51"/>
        <end position="68"/>
    </location>
</feature>
<keyword evidence="1" id="KW-0175">Coiled coil</keyword>
<accession>A0A9N9S3U5</accession>
<feature type="region of interest" description="Disordered" evidence="2">
    <location>
        <begin position="26"/>
        <end position="197"/>
    </location>
</feature>
<proteinExistence type="predicted"/>
<protein>
    <submittedName>
        <fullName evidence="3">Uncharacterized protein</fullName>
    </submittedName>
</protein>
<feature type="coiled-coil region" evidence="1">
    <location>
        <begin position="400"/>
        <end position="493"/>
    </location>
</feature>
<feature type="coiled-coil region" evidence="1">
    <location>
        <begin position="229"/>
        <end position="358"/>
    </location>
</feature>
<reference evidence="3" key="1">
    <citation type="submission" date="2022-01" db="EMBL/GenBank/DDBJ databases">
        <authorList>
            <person name="King R."/>
        </authorList>
    </citation>
    <scope>NUCLEOTIDE SEQUENCE</scope>
</reference>